<name>A0A1F6BR71_9BACT</name>
<comment type="caution">
    <text evidence="15">The sequence shown here is derived from an EMBL/GenBank/DDBJ whole genome shotgun (WGS) entry which is preliminary data.</text>
</comment>
<dbReference type="SUPFAM" id="SSF53098">
    <property type="entry name" value="Ribonuclease H-like"/>
    <property type="match status" value="1"/>
</dbReference>
<comment type="similarity">
    <text evidence="1 13">Belongs to the RuvC family.</text>
</comment>
<keyword evidence="5 13" id="KW-0255">Endonuclease</keyword>
<evidence type="ECO:0000256" key="11">
    <source>
        <dbReference type="ARBA" id="ARBA00023204"/>
    </source>
</evidence>
<dbReference type="HAMAP" id="MF_00034">
    <property type="entry name" value="RuvC"/>
    <property type="match status" value="1"/>
</dbReference>
<evidence type="ECO:0000256" key="13">
    <source>
        <dbReference type="HAMAP-Rule" id="MF_00034"/>
    </source>
</evidence>
<evidence type="ECO:0000256" key="1">
    <source>
        <dbReference type="ARBA" id="ARBA00009518"/>
    </source>
</evidence>
<organism evidence="15 16">
    <name type="scientific">Candidatus Jorgensenbacteria bacterium GWC1_48_12</name>
    <dbReference type="NCBI Taxonomy" id="1798469"/>
    <lineage>
        <taxon>Bacteria</taxon>
        <taxon>Candidatus Joergenseniibacteriota</taxon>
    </lineage>
</organism>
<keyword evidence="4 13" id="KW-0479">Metal-binding</keyword>
<comment type="function">
    <text evidence="13">The RuvA-RuvB-RuvC complex processes Holliday junction (HJ) DNA during genetic recombination and DNA repair. Endonuclease that resolves HJ intermediates. Cleaves cruciform DNA by making single-stranded nicks across the HJ at symmetrical positions within the homologous arms, yielding a 5'-phosphate and a 3'-hydroxyl group; requires a central core of homology in the junction. The consensus cleavage sequence is 5'-(A/T)TT(C/G)-3'. Cleavage occurs on the 3'-side of the TT dinucleotide at the point of strand exchange. HJ branch migration catalyzed by RuvA-RuvB allows RuvC to scan DNA until it finds its consensus sequence, where it cleaves and resolves the cruciform DNA.</text>
</comment>
<sequence length="156" mass="16683">MIILGIDPGTTRIGYGAIGKNGGALEHLESGLIELKTANHGEKLAALEKEIKIVIRRTKPARIGLEKLYFTKNKKTALAVAEARGVILNTITKTGIPLFEVGPNEVKFAVAGNGRASKESVAKMVNYFLKIKPRKMTDDVSDALAIAIAVSNERGG</sequence>
<keyword evidence="7 13" id="KW-0378">Hydrolase</keyword>
<keyword evidence="9 13" id="KW-0238">DNA-binding</keyword>
<dbReference type="EC" id="3.1.21.10" evidence="13 14"/>
<comment type="subunit">
    <text evidence="13">Homodimer which binds Holliday junction (HJ) DNA. The HJ becomes 2-fold symmetrical on binding to RuvC with unstacked arms; it has a different conformation from HJ DNA in complex with RuvA. In the full resolvosome a probable DNA-RuvA(4)-RuvB(12)-RuvC(2) complex forms which resolves the HJ.</text>
</comment>
<dbReference type="GO" id="GO:0000287">
    <property type="term" value="F:magnesium ion binding"/>
    <property type="evidence" value="ECO:0007669"/>
    <property type="project" value="UniProtKB-UniRule"/>
</dbReference>
<keyword evidence="3 13" id="KW-0540">Nuclease</keyword>
<comment type="catalytic activity">
    <reaction evidence="12 13">
        <text>Endonucleolytic cleavage at a junction such as a reciprocal single-stranded crossover between two homologous DNA duplexes (Holliday junction).</text>
        <dbReference type="EC" id="3.1.21.10"/>
    </reaction>
</comment>
<comment type="cofactor">
    <cofactor evidence="13">
        <name>Mg(2+)</name>
        <dbReference type="ChEBI" id="CHEBI:18420"/>
    </cofactor>
    <text evidence="13">Binds 2 Mg(2+) ion per subunit.</text>
</comment>
<keyword evidence="8 13" id="KW-0460">Magnesium</keyword>
<dbReference type="Gene3D" id="3.30.420.10">
    <property type="entry name" value="Ribonuclease H-like superfamily/Ribonuclease H"/>
    <property type="match status" value="1"/>
</dbReference>
<dbReference type="CDD" id="cd16962">
    <property type="entry name" value="RuvC"/>
    <property type="match status" value="1"/>
</dbReference>
<keyword evidence="10 13" id="KW-0233">DNA recombination</keyword>
<dbReference type="FunFam" id="3.30.420.10:FF:000002">
    <property type="entry name" value="Crossover junction endodeoxyribonuclease RuvC"/>
    <property type="match status" value="1"/>
</dbReference>
<comment type="subcellular location">
    <subcellularLocation>
        <location evidence="13">Cytoplasm</location>
    </subcellularLocation>
</comment>
<evidence type="ECO:0000313" key="16">
    <source>
        <dbReference type="Proteomes" id="UP000179324"/>
    </source>
</evidence>
<feature type="active site" evidence="13">
    <location>
        <position position="7"/>
    </location>
</feature>
<dbReference type="EMBL" id="MFKI01000015">
    <property type="protein sequence ID" value="OGG39333.1"/>
    <property type="molecule type" value="Genomic_DNA"/>
</dbReference>
<evidence type="ECO:0000256" key="6">
    <source>
        <dbReference type="ARBA" id="ARBA00022763"/>
    </source>
</evidence>
<protein>
    <recommendedName>
        <fullName evidence="13 14">Crossover junction endodeoxyribonuclease RuvC</fullName>
        <ecNumber evidence="13 14">3.1.21.10</ecNumber>
    </recommendedName>
    <alternativeName>
        <fullName evidence="13">Holliday junction nuclease RuvC</fullName>
    </alternativeName>
    <alternativeName>
        <fullName evidence="13">Holliday junction resolvase RuvC</fullName>
    </alternativeName>
</protein>
<evidence type="ECO:0000256" key="9">
    <source>
        <dbReference type="ARBA" id="ARBA00023125"/>
    </source>
</evidence>
<evidence type="ECO:0000256" key="5">
    <source>
        <dbReference type="ARBA" id="ARBA00022759"/>
    </source>
</evidence>
<evidence type="ECO:0000313" key="15">
    <source>
        <dbReference type="EMBL" id="OGG39333.1"/>
    </source>
</evidence>
<evidence type="ECO:0000256" key="7">
    <source>
        <dbReference type="ARBA" id="ARBA00022801"/>
    </source>
</evidence>
<dbReference type="InterPro" id="IPR036397">
    <property type="entry name" value="RNaseH_sf"/>
</dbReference>
<dbReference type="GO" id="GO:0048476">
    <property type="term" value="C:Holliday junction resolvase complex"/>
    <property type="evidence" value="ECO:0007669"/>
    <property type="project" value="UniProtKB-UniRule"/>
</dbReference>
<dbReference type="PANTHER" id="PTHR30194:SF3">
    <property type="entry name" value="CROSSOVER JUNCTION ENDODEOXYRIBONUCLEASE RUVC"/>
    <property type="match status" value="1"/>
</dbReference>
<reference evidence="15 16" key="1">
    <citation type="journal article" date="2016" name="Nat. Commun.">
        <title>Thousands of microbial genomes shed light on interconnected biogeochemical processes in an aquifer system.</title>
        <authorList>
            <person name="Anantharaman K."/>
            <person name="Brown C.T."/>
            <person name="Hug L.A."/>
            <person name="Sharon I."/>
            <person name="Castelle C.J."/>
            <person name="Probst A.J."/>
            <person name="Thomas B.C."/>
            <person name="Singh A."/>
            <person name="Wilkins M.J."/>
            <person name="Karaoz U."/>
            <person name="Brodie E.L."/>
            <person name="Williams K.H."/>
            <person name="Hubbard S.S."/>
            <person name="Banfield J.F."/>
        </authorList>
    </citation>
    <scope>NUCLEOTIDE SEQUENCE [LARGE SCALE GENOMIC DNA]</scope>
</reference>
<gene>
    <name evidence="13" type="primary">ruvC</name>
    <name evidence="15" type="ORF">A2127_00695</name>
</gene>
<dbReference type="GO" id="GO:0006310">
    <property type="term" value="P:DNA recombination"/>
    <property type="evidence" value="ECO:0007669"/>
    <property type="project" value="UniProtKB-UniRule"/>
</dbReference>
<evidence type="ECO:0000256" key="4">
    <source>
        <dbReference type="ARBA" id="ARBA00022723"/>
    </source>
</evidence>
<dbReference type="InterPro" id="IPR012337">
    <property type="entry name" value="RNaseH-like_sf"/>
</dbReference>
<accession>A0A1F6BR71</accession>
<dbReference type="InterPro" id="IPR002176">
    <property type="entry name" value="X-over_junc_endoDNase_RuvC"/>
</dbReference>
<dbReference type="GO" id="GO:0003677">
    <property type="term" value="F:DNA binding"/>
    <property type="evidence" value="ECO:0007669"/>
    <property type="project" value="UniProtKB-KW"/>
</dbReference>
<feature type="binding site" evidence="13">
    <location>
        <position position="139"/>
    </location>
    <ligand>
        <name>Mg(2+)</name>
        <dbReference type="ChEBI" id="CHEBI:18420"/>
        <label>1</label>
    </ligand>
</feature>
<dbReference type="AlphaFoldDB" id="A0A1F6BR71"/>
<dbReference type="PANTHER" id="PTHR30194">
    <property type="entry name" value="CROSSOVER JUNCTION ENDODEOXYRIBONUCLEASE RUVC"/>
    <property type="match status" value="1"/>
</dbReference>
<evidence type="ECO:0000256" key="3">
    <source>
        <dbReference type="ARBA" id="ARBA00022722"/>
    </source>
</evidence>
<dbReference type="Proteomes" id="UP000179324">
    <property type="component" value="Unassembled WGS sequence"/>
</dbReference>
<keyword evidence="6 13" id="KW-0227">DNA damage</keyword>
<dbReference type="GO" id="GO:0006281">
    <property type="term" value="P:DNA repair"/>
    <property type="evidence" value="ECO:0007669"/>
    <property type="project" value="UniProtKB-UniRule"/>
</dbReference>
<evidence type="ECO:0000256" key="10">
    <source>
        <dbReference type="ARBA" id="ARBA00023172"/>
    </source>
</evidence>
<keyword evidence="11 13" id="KW-0234">DNA repair</keyword>
<evidence type="ECO:0000256" key="12">
    <source>
        <dbReference type="ARBA" id="ARBA00029354"/>
    </source>
</evidence>
<dbReference type="GO" id="GO:0005737">
    <property type="term" value="C:cytoplasm"/>
    <property type="evidence" value="ECO:0007669"/>
    <property type="project" value="UniProtKB-SubCell"/>
</dbReference>
<feature type="binding site" evidence="13">
    <location>
        <position position="66"/>
    </location>
    <ligand>
        <name>Mg(2+)</name>
        <dbReference type="ChEBI" id="CHEBI:18420"/>
        <label>2</label>
    </ligand>
</feature>
<feature type="active site" evidence="13">
    <location>
        <position position="66"/>
    </location>
</feature>
<feature type="binding site" evidence="13">
    <location>
        <position position="7"/>
    </location>
    <ligand>
        <name>Mg(2+)</name>
        <dbReference type="ChEBI" id="CHEBI:18420"/>
        <label>1</label>
    </ligand>
</feature>
<feature type="active site" evidence="13">
    <location>
        <position position="139"/>
    </location>
</feature>
<evidence type="ECO:0000256" key="14">
    <source>
        <dbReference type="NCBIfam" id="TIGR00228"/>
    </source>
</evidence>
<dbReference type="GO" id="GO:0008821">
    <property type="term" value="F:crossover junction DNA endonuclease activity"/>
    <property type="evidence" value="ECO:0007669"/>
    <property type="project" value="UniProtKB-UniRule"/>
</dbReference>
<keyword evidence="2 13" id="KW-0963">Cytoplasm</keyword>
<dbReference type="PRINTS" id="PR00696">
    <property type="entry name" value="RSOLVASERUVC"/>
</dbReference>
<evidence type="ECO:0000256" key="2">
    <source>
        <dbReference type="ARBA" id="ARBA00022490"/>
    </source>
</evidence>
<evidence type="ECO:0000256" key="8">
    <source>
        <dbReference type="ARBA" id="ARBA00022842"/>
    </source>
</evidence>
<dbReference type="Pfam" id="PF02075">
    <property type="entry name" value="RuvC"/>
    <property type="match status" value="1"/>
</dbReference>
<dbReference type="NCBIfam" id="TIGR00228">
    <property type="entry name" value="ruvC"/>
    <property type="match status" value="1"/>
</dbReference>
<proteinExistence type="inferred from homology"/>